<sequence length="415" mass="48348">MKLAQDVHLHLIKTTKFKTNHITFRFSGELNSKTLARRVLVAQMLATANNAYPTPQIFREKLANLYGARFSTQVSAKGRVHIVDIDISFVSDRFVPEGGSILEEIVGFLREVLFNPLASVEHYQSKSFDLEKANLMRYLKADKEDPFYYSHLELQKLFFKEKVMQHSKDATADLVAAENSYTAYQEFQKMLKEDRIDIFALGNFDDYHVLQLVEEFPLKDRQKELNFFYQQHYSKVVQEKVEQRENQQSILQLGYHLPVTYGDSNYHALLVFNGILGAFPHSKLFTEIREKQGLAYSIGSHFDSYRGLLQIYTGIDSKKRPQTFQLINKQFNDLKLGRFSSHLLNQTKKMLINNVQLSEDHPKSMINYHYNCQFLKKRCLAAKDWIDKVNEISKEDVVRVANLIKLQSIYFLEGE</sequence>
<comment type="caution">
    <text evidence="2">The sequence shown here is derived from an EMBL/GenBank/DDBJ whole genome shotgun (WGS) entry which is preliminary data.</text>
</comment>
<dbReference type="InterPro" id="IPR007863">
    <property type="entry name" value="Peptidase_M16_C"/>
</dbReference>
<dbReference type="NCBIfam" id="NF047422">
    <property type="entry name" value="YfmF_fam"/>
    <property type="match status" value="1"/>
</dbReference>
<proteinExistence type="predicted"/>
<feature type="domain" description="Peptidase M16 C-terminal" evidence="1">
    <location>
        <begin position="187"/>
        <end position="351"/>
    </location>
</feature>
<gene>
    <name evidence="2" type="ORF">HHO37_02405</name>
</gene>
<dbReference type="GO" id="GO:0046872">
    <property type="term" value="F:metal ion binding"/>
    <property type="evidence" value="ECO:0007669"/>
    <property type="project" value="InterPro"/>
</dbReference>
<dbReference type="PANTHER" id="PTHR11851">
    <property type="entry name" value="METALLOPROTEASE"/>
    <property type="match status" value="1"/>
</dbReference>
<name>A0A7X9QGC1_STRRT</name>
<dbReference type="Gene3D" id="3.30.830.10">
    <property type="entry name" value="Metalloenzyme, LuxS/M16 peptidase-like"/>
    <property type="match status" value="2"/>
</dbReference>
<reference evidence="2 3" key="1">
    <citation type="submission" date="2020-04" db="EMBL/GenBank/DDBJ databases">
        <title>MicrobeNet Type strains.</title>
        <authorList>
            <person name="Nicholson A.C."/>
        </authorList>
    </citation>
    <scope>NUCLEOTIDE SEQUENCE [LARGE SCALE GENOMIC DNA]</scope>
    <source>
        <strain evidence="2 3">DSM 22768</strain>
    </source>
</reference>
<dbReference type="Pfam" id="PF05193">
    <property type="entry name" value="Peptidase_M16_C"/>
    <property type="match status" value="1"/>
</dbReference>
<dbReference type="PANTHER" id="PTHR11851:SF186">
    <property type="entry name" value="INACTIVE METALLOPROTEASE YMFF-RELATED"/>
    <property type="match status" value="1"/>
</dbReference>
<dbReference type="Proteomes" id="UP000532121">
    <property type="component" value="Unassembled WGS sequence"/>
</dbReference>
<dbReference type="SUPFAM" id="SSF63411">
    <property type="entry name" value="LuxS/MPP-like metallohydrolase"/>
    <property type="match status" value="2"/>
</dbReference>
<dbReference type="InterPro" id="IPR011249">
    <property type="entry name" value="Metalloenz_LuxS/M16"/>
</dbReference>
<dbReference type="RefSeq" id="WP_193523048.1">
    <property type="nucleotide sequence ID" value="NZ_JABASA010000003.1"/>
</dbReference>
<protein>
    <submittedName>
        <fullName evidence="2">Insulinase family protein</fullName>
    </submittedName>
</protein>
<accession>A0A7X9QGC1</accession>
<dbReference type="EMBL" id="JABASA010000003">
    <property type="protein sequence ID" value="NMD48549.1"/>
    <property type="molecule type" value="Genomic_DNA"/>
</dbReference>
<evidence type="ECO:0000313" key="3">
    <source>
        <dbReference type="Proteomes" id="UP000532121"/>
    </source>
</evidence>
<organism evidence="2 3">
    <name type="scientific">Streptococcus ratti</name>
    <dbReference type="NCBI Taxonomy" id="1341"/>
    <lineage>
        <taxon>Bacteria</taxon>
        <taxon>Bacillati</taxon>
        <taxon>Bacillota</taxon>
        <taxon>Bacilli</taxon>
        <taxon>Lactobacillales</taxon>
        <taxon>Streptococcaceae</taxon>
        <taxon>Streptococcus</taxon>
    </lineage>
</organism>
<evidence type="ECO:0000259" key="1">
    <source>
        <dbReference type="Pfam" id="PF05193"/>
    </source>
</evidence>
<evidence type="ECO:0000313" key="2">
    <source>
        <dbReference type="EMBL" id="NMD48549.1"/>
    </source>
</evidence>
<dbReference type="InterPro" id="IPR050361">
    <property type="entry name" value="MPP/UQCRC_Complex"/>
</dbReference>
<dbReference type="AlphaFoldDB" id="A0A7X9QGC1"/>